<dbReference type="InterPro" id="IPR017850">
    <property type="entry name" value="Alkaline_phosphatase_core_sf"/>
</dbReference>
<comment type="caution">
    <text evidence="4">The sequence shown here is derived from an EMBL/GenBank/DDBJ whole genome shotgun (WGS) entry which is preliminary data.</text>
</comment>
<dbReference type="PROSITE" id="PS00523">
    <property type="entry name" value="SULFATASE_1"/>
    <property type="match status" value="1"/>
</dbReference>
<dbReference type="CDD" id="cd16027">
    <property type="entry name" value="SGSH"/>
    <property type="match status" value="1"/>
</dbReference>
<dbReference type="OrthoDB" id="9795675at2"/>
<dbReference type="PANTHER" id="PTHR43751:SF1">
    <property type="entry name" value="SULFATASE ATSG-RELATED"/>
    <property type="match status" value="1"/>
</dbReference>
<evidence type="ECO:0000259" key="3">
    <source>
        <dbReference type="Pfam" id="PF00884"/>
    </source>
</evidence>
<evidence type="ECO:0000256" key="2">
    <source>
        <dbReference type="ARBA" id="ARBA00022801"/>
    </source>
</evidence>
<dbReference type="Pfam" id="PF00884">
    <property type="entry name" value="Sulfatase"/>
    <property type="match status" value="1"/>
</dbReference>
<dbReference type="Gene3D" id="3.40.720.10">
    <property type="entry name" value="Alkaline Phosphatase, subunit A"/>
    <property type="match status" value="1"/>
</dbReference>
<feature type="domain" description="Sulfatase N-terminal" evidence="3">
    <location>
        <begin position="49"/>
        <end position="319"/>
    </location>
</feature>
<accession>A0A149TI39</accession>
<dbReference type="InterPro" id="IPR024607">
    <property type="entry name" value="Sulfatase_CS"/>
</dbReference>
<reference evidence="4 5" key="1">
    <citation type="submission" date="2015-06" db="EMBL/GenBank/DDBJ databases">
        <title>Improved classification and identification of acetic acid bacteria using matrix-assisted laser desorption/ionization time-of-flight mass spectrometry; Gluconobacter nephelii and Gluconobacter uchimurae are later heterotypic synonyms of Gluconobacter japonicus and Gluconobacter oxydans, respectively.</title>
        <authorList>
            <person name="Li L."/>
            <person name="Cleenwerck I."/>
            <person name="De Vuyst L."/>
            <person name="Vandamme P."/>
        </authorList>
    </citation>
    <scope>NUCLEOTIDE SEQUENCE [LARGE SCALE GENOMIC DNA]</scope>
    <source>
        <strain evidence="4 5">LMG 1768</strain>
    </source>
</reference>
<dbReference type="Proteomes" id="UP000075636">
    <property type="component" value="Unassembled WGS sequence"/>
</dbReference>
<dbReference type="PROSITE" id="PS51318">
    <property type="entry name" value="TAT"/>
    <property type="match status" value="1"/>
</dbReference>
<gene>
    <name evidence="4" type="ORF">AD945_10435</name>
</gene>
<dbReference type="GO" id="GO:0016787">
    <property type="term" value="F:hydrolase activity"/>
    <property type="evidence" value="ECO:0007669"/>
    <property type="project" value="UniProtKB-KW"/>
</dbReference>
<evidence type="ECO:0000256" key="1">
    <source>
        <dbReference type="ARBA" id="ARBA00008779"/>
    </source>
</evidence>
<dbReference type="EMBL" id="LHZR01000109">
    <property type="protein sequence ID" value="KXV47448.1"/>
    <property type="molecule type" value="Genomic_DNA"/>
</dbReference>
<organism evidence="4 5">
    <name type="scientific">Gluconobacter albidus</name>
    <dbReference type="NCBI Taxonomy" id="318683"/>
    <lineage>
        <taxon>Bacteria</taxon>
        <taxon>Pseudomonadati</taxon>
        <taxon>Pseudomonadota</taxon>
        <taxon>Alphaproteobacteria</taxon>
        <taxon>Acetobacterales</taxon>
        <taxon>Acetobacteraceae</taxon>
        <taxon>Gluconobacter</taxon>
    </lineage>
</organism>
<dbReference type="STRING" id="318683.A0U94_09930"/>
<proteinExistence type="inferred from homology"/>
<keyword evidence="2" id="KW-0378">Hydrolase</keyword>
<comment type="similarity">
    <text evidence="1">Belongs to the sulfatase family.</text>
</comment>
<evidence type="ECO:0000313" key="5">
    <source>
        <dbReference type="Proteomes" id="UP000075636"/>
    </source>
</evidence>
<dbReference type="InterPro" id="IPR000917">
    <property type="entry name" value="Sulfatase_N"/>
</dbReference>
<dbReference type="InterPro" id="IPR052701">
    <property type="entry name" value="GAG_Ulvan_Degrading_Sulfatases"/>
</dbReference>
<dbReference type="AlphaFoldDB" id="A0A149TI39"/>
<name>A0A149TI39_9PROT</name>
<dbReference type="PANTHER" id="PTHR43751">
    <property type="entry name" value="SULFATASE"/>
    <property type="match status" value="1"/>
</dbReference>
<sequence length="676" mass="73682">MDRPSRAVSRRHLLATTGAAGVAFSAGAGVGARAKIISAASETPADRKPNIIWIVCHDIHAPLLGCYGNPLAVTPTIDALAREGNRFDSAYATAPVCSPSRFSLVTGLYPQSCGPAENMRAVARIAGQFESLPELMRGAGYYCTNNVFTDYNCDLDPATIWDECSVTAHWRNRPAGKPFFSVYNYLITHESHLFETGATVTDPAQVHIPPYLPDTPDIRDSIARNIDMVNRQDRAVTHILDELEQDGLAQDTIVMFFADHGGVQPRTKRYCYEGGLHVPLIVRFPKKFQHFAQRAAGQVSPDLVSLVDMAPTTLSLAGAAIPRHMQGQPFLGQHVPPPREHVFSGRKRMDERLDLIRTVRSGRYRYIRNYMPHRIYGQHNAYEWKGRGYQSWEEEWLAGRLDPVQAAFWQAKPGEELYDLADDPHQISNLIDDPAHQAALQHLRGVLDAQMTAINDNAFLAEGLRHQGYQASREPGAYPLPALMALGAKVIQRSAKHLPAFRASLGNDSEAVRYWAATGILAVQTALDARTTHDVALAFGKEPSVVIRAVLGEILLNGPDAAQAIDWVAGKIAQTGDSEGALAAVLAATYGRNVRSPAVTPAVQAALTTRVSPPDVQGVLGLFAVRAAARYLSEKRAGTYTPRLKQPSDFDAASMQSPAGKKLVAAMGGRISDPQI</sequence>
<protein>
    <submittedName>
        <fullName evidence="4">Sulfatase</fullName>
    </submittedName>
</protein>
<dbReference type="InterPro" id="IPR006311">
    <property type="entry name" value="TAT_signal"/>
</dbReference>
<dbReference type="RefSeq" id="WP_062108624.1">
    <property type="nucleotide sequence ID" value="NZ_LHZR01000109.1"/>
</dbReference>
<dbReference type="PATRIC" id="fig|318683.6.peg.1383"/>
<evidence type="ECO:0000313" key="4">
    <source>
        <dbReference type="EMBL" id="KXV47448.1"/>
    </source>
</evidence>
<dbReference type="SUPFAM" id="SSF53649">
    <property type="entry name" value="Alkaline phosphatase-like"/>
    <property type="match status" value="1"/>
</dbReference>